<organism evidence="5 6">
    <name type="scientific">Candidatus Ryanbacteria bacterium RIFCSPHIGHO2_01_45_13</name>
    <dbReference type="NCBI Taxonomy" id="1802112"/>
    <lineage>
        <taxon>Bacteria</taxon>
        <taxon>Candidatus Ryaniibacteriota</taxon>
    </lineage>
</organism>
<dbReference type="Pfam" id="PF00905">
    <property type="entry name" value="Transpeptidase"/>
    <property type="match status" value="1"/>
</dbReference>
<dbReference type="SUPFAM" id="SSF56601">
    <property type="entry name" value="beta-lactamase/transpeptidase-like"/>
    <property type="match status" value="1"/>
</dbReference>
<accession>A0A1G2FYQ6</accession>
<name>A0A1G2FYQ6_9BACT</name>
<dbReference type="Proteomes" id="UP000176700">
    <property type="component" value="Unassembled WGS sequence"/>
</dbReference>
<comment type="subcellular location">
    <subcellularLocation>
        <location evidence="1">Membrane</location>
    </subcellularLocation>
</comment>
<evidence type="ECO:0000256" key="1">
    <source>
        <dbReference type="ARBA" id="ARBA00004370"/>
    </source>
</evidence>
<evidence type="ECO:0000259" key="4">
    <source>
        <dbReference type="Pfam" id="PF03717"/>
    </source>
</evidence>
<dbReference type="EMBL" id="MHNI01000012">
    <property type="protein sequence ID" value="OGZ42977.1"/>
    <property type="molecule type" value="Genomic_DNA"/>
</dbReference>
<dbReference type="SUPFAM" id="SSF56519">
    <property type="entry name" value="Penicillin binding protein dimerisation domain"/>
    <property type="match status" value="1"/>
</dbReference>
<dbReference type="InterPro" id="IPR001460">
    <property type="entry name" value="PCN-bd_Tpept"/>
</dbReference>
<dbReference type="Gene3D" id="3.90.1310.10">
    <property type="entry name" value="Penicillin-binding protein 2a (Domain 2)"/>
    <property type="match status" value="1"/>
</dbReference>
<sequence length="564" mass="63109">MRPARINIIQWIFLLVFVVILGRLVYLQVLHKEQYKALSHNQQQEQHSPLKERGRIYFQSKDALFLAATEKPFYVLAINARAVKDPDRVYAHLSNFFKIDKDVFYKKALKDDPFEIILRRVNAETKALVEKDAPEGIVFITENLRYYPGESLAAHVLGFVGSGEEGMKGRYGVEQYYDSLLSMNGSALNMSRNNGGIASFFKNPITYKSGGGDLILTIDIAVQTTAEYILEQTLQKWESERGGIIVLNPTTGRIIAMAAYPTYNPNEYYDTENVGVFVNPLTQHIFEMGSVFKPITIAAGIDKGVITPDTTYFDAGKIEIDDYIIKNFDAKGRGYIDIRQVLLNSLNTGAVFVAQALGKETFREYVRAFGLGEKTGIDLMGEVAGNIQNLNSPRSIEYATASFGQGISVSPIGITMALSAVANGGNLLKPYVVEKIQTPEDKTHHSSMEIKRRVISEEAARTVTRMMVDIVDEKLYDGKAAIPGYSVAAKTGTAQVPLKESRGYSEDFIHSFVGFAPAFDPHVFIYMYIERPVGVRYASQSLTEPFRELMQFVLSYYEIPPDRL</sequence>
<gene>
    <name evidence="5" type="ORF">A2W41_02595</name>
</gene>
<dbReference type="InterPro" id="IPR050515">
    <property type="entry name" value="Beta-lactam/transpept"/>
</dbReference>
<evidence type="ECO:0000259" key="3">
    <source>
        <dbReference type="Pfam" id="PF00905"/>
    </source>
</evidence>
<proteinExistence type="predicted"/>
<evidence type="ECO:0000313" key="6">
    <source>
        <dbReference type="Proteomes" id="UP000176700"/>
    </source>
</evidence>
<dbReference type="InterPro" id="IPR005311">
    <property type="entry name" value="PBP_dimer"/>
</dbReference>
<evidence type="ECO:0000256" key="2">
    <source>
        <dbReference type="ARBA" id="ARBA00023136"/>
    </source>
</evidence>
<dbReference type="GO" id="GO:0071555">
    <property type="term" value="P:cell wall organization"/>
    <property type="evidence" value="ECO:0007669"/>
    <property type="project" value="TreeGrafter"/>
</dbReference>
<dbReference type="PANTHER" id="PTHR30627:SF1">
    <property type="entry name" value="PEPTIDOGLYCAN D,D-TRANSPEPTIDASE FTSI"/>
    <property type="match status" value="1"/>
</dbReference>
<dbReference type="GO" id="GO:0008658">
    <property type="term" value="F:penicillin binding"/>
    <property type="evidence" value="ECO:0007669"/>
    <property type="project" value="InterPro"/>
</dbReference>
<reference evidence="5 6" key="1">
    <citation type="journal article" date="2016" name="Nat. Commun.">
        <title>Thousands of microbial genomes shed light on interconnected biogeochemical processes in an aquifer system.</title>
        <authorList>
            <person name="Anantharaman K."/>
            <person name="Brown C.T."/>
            <person name="Hug L.A."/>
            <person name="Sharon I."/>
            <person name="Castelle C.J."/>
            <person name="Probst A.J."/>
            <person name="Thomas B.C."/>
            <person name="Singh A."/>
            <person name="Wilkins M.J."/>
            <person name="Karaoz U."/>
            <person name="Brodie E.L."/>
            <person name="Williams K.H."/>
            <person name="Hubbard S.S."/>
            <person name="Banfield J.F."/>
        </authorList>
    </citation>
    <scope>NUCLEOTIDE SEQUENCE [LARGE SCALE GENOMIC DNA]</scope>
</reference>
<protein>
    <recommendedName>
        <fullName evidence="7">Penicillin-binding protein transpeptidase domain-containing protein</fullName>
    </recommendedName>
</protein>
<feature type="domain" description="Penicillin-binding protein dimerisation" evidence="4">
    <location>
        <begin position="52"/>
        <end position="182"/>
    </location>
</feature>
<dbReference type="GO" id="GO:0005886">
    <property type="term" value="C:plasma membrane"/>
    <property type="evidence" value="ECO:0007669"/>
    <property type="project" value="TreeGrafter"/>
</dbReference>
<dbReference type="InterPro" id="IPR036138">
    <property type="entry name" value="PBP_dimer_sf"/>
</dbReference>
<dbReference type="AlphaFoldDB" id="A0A1G2FYQ6"/>
<evidence type="ECO:0000313" key="5">
    <source>
        <dbReference type="EMBL" id="OGZ42977.1"/>
    </source>
</evidence>
<feature type="domain" description="Penicillin-binding protein transpeptidase" evidence="3">
    <location>
        <begin position="242"/>
        <end position="551"/>
    </location>
</feature>
<keyword evidence="2" id="KW-0472">Membrane</keyword>
<dbReference type="Gene3D" id="3.30.450.330">
    <property type="match status" value="1"/>
</dbReference>
<dbReference type="Pfam" id="PF03717">
    <property type="entry name" value="PBP_dimer"/>
    <property type="match status" value="1"/>
</dbReference>
<dbReference type="PANTHER" id="PTHR30627">
    <property type="entry name" value="PEPTIDOGLYCAN D,D-TRANSPEPTIDASE"/>
    <property type="match status" value="1"/>
</dbReference>
<comment type="caution">
    <text evidence="5">The sequence shown here is derived from an EMBL/GenBank/DDBJ whole genome shotgun (WGS) entry which is preliminary data.</text>
</comment>
<dbReference type="Gene3D" id="3.40.710.10">
    <property type="entry name" value="DD-peptidase/beta-lactamase superfamily"/>
    <property type="match status" value="1"/>
</dbReference>
<dbReference type="InterPro" id="IPR012338">
    <property type="entry name" value="Beta-lactam/transpept-like"/>
</dbReference>
<evidence type="ECO:0008006" key="7">
    <source>
        <dbReference type="Google" id="ProtNLM"/>
    </source>
</evidence>